<evidence type="ECO:0000256" key="2">
    <source>
        <dbReference type="ARBA" id="ARBA00022670"/>
    </source>
</evidence>
<evidence type="ECO:0000256" key="6">
    <source>
        <dbReference type="ARBA" id="ARBA00023049"/>
    </source>
</evidence>
<dbReference type="InterPro" id="IPR001405">
    <property type="entry name" value="UPF0758"/>
</dbReference>
<dbReference type="GO" id="GO:0006508">
    <property type="term" value="P:proteolysis"/>
    <property type="evidence" value="ECO:0007669"/>
    <property type="project" value="UniProtKB-KW"/>
</dbReference>
<keyword evidence="3" id="KW-0479">Metal-binding</keyword>
<dbReference type="RefSeq" id="WP_013280878.1">
    <property type="nucleotide sequence ID" value="NC_014387.1"/>
</dbReference>
<dbReference type="PANTHER" id="PTHR30471">
    <property type="entry name" value="DNA REPAIR PROTEIN RADC"/>
    <property type="match status" value="1"/>
</dbReference>
<keyword evidence="4" id="KW-0378">Hydrolase</keyword>
<evidence type="ECO:0000259" key="8">
    <source>
        <dbReference type="PROSITE" id="PS50249"/>
    </source>
</evidence>
<dbReference type="eggNOG" id="COG2003">
    <property type="taxonomic scope" value="Bacteria"/>
</dbReference>
<sequence>MRSFNALLTESSANRECFPYERFLAYGPESLTDTELLAIIIRTGSNCNSPVDIAGQIMDLGIGKEKGLNSLFSLTLDELMSIHGIGQIKAVKLKCIAEIAKRMSSQTRGELLNCNNPSDVADYFMEKLRHEEQEKTILLCLDNKLNLIEECLLSIGTVNSASLSPRDVFMRALKCGASNIILLHNHPTGDPSPSKADVIVTNKISESGIMLDIRLQDHIIIGDRSYCSLREKDLLWQ</sequence>
<dbReference type="Pfam" id="PF20582">
    <property type="entry name" value="UPF0758_N"/>
    <property type="match status" value="1"/>
</dbReference>
<dbReference type="InterPro" id="IPR037518">
    <property type="entry name" value="MPN"/>
</dbReference>
<keyword evidence="6" id="KW-0482">Metalloprotease</keyword>
<evidence type="ECO:0000256" key="7">
    <source>
        <dbReference type="RuleBase" id="RU003797"/>
    </source>
</evidence>
<proteinExistence type="inferred from homology"/>
<dbReference type="AlphaFoldDB" id="E0RWC6"/>
<feature type="domain" description="MPN" evidence="8">
    <location>
        <begin position="113"/>
        <end position="235"/>
    </location>
</feature>
<keyword evidence="10" id="KW-1185">Reference proteome</keyword>
<evidence type="ECO:0000256" key="5">
    <source>
        <dbReference type="ARBA" id="ARBA00022833"/>
    </source>
</evidence>
<dbReference type="NCBIfam" id="NF000642">
    <property type="entry name" value="PRK00024.1"/>
    <property type="match status" value="1"/>
</dbReference>
<dbReference type="KEGG" id="bpb:bpr_I1487"/>
<dbReference type="STRING" id="515622.bpr_I1487"/>
<dbReference type="InterPro" id="IPR046778">
    <property type="entry name" value="UPF0758_N"/>
</dbReference>
<evidence type="ECO:0000256" key="1">
    <source>
        <dbReference type="ARBA" id="ARBA00010243"/>
    </source>
</evidence>
<evidence type="ECO:0000313" key="9">
    <source>
        <dbReference type="EMBL" id="ADL34224.1"/>
    </source>
</evidence>
<dbReference type="GO" id="GO:0008237">
    <property type="term" value="F:metallopeptidase activity"/>
    <property type="evidence" value="ECO:0007669"/>
    <property type="project" value="UniProtKB-KW"/>
</dbReference>
<organism evidence="9 10">
    <name type="scientific">Butyrivibrio proteoclasticus (strain ATCC 51982 / DSM 14932 / B316)</name>
    <name type="common">Clostridium proteoclasticum</name>
    <dbReference type="NCBI Taxonomy" id="515622"/>
    <lineage>
        <taxon>Bacteria</taxon>
        <taxon>Bacillati</taxon>
        <taxon>Bacillota</taxon>
        <taxon>Clostridia</taxon>
        <taxon>Lachnospirales</taxon>
        <taxon>Lachnospiraceae</taxon>
        <taxon>Butyrivibrio</taxon>
    </lineage>
</organism>
<dbReference type="PROSITE" id="PS50249">
    <property type="entry name" value="MPN"/>
    <property type="match status" value="1"/>
</dbReference>
<evidence type="ECO:0000313" key="10">
    <source>
        <dbReference type="Proteomes" id="UP000001299"/>
    </source>
</evidence>
<evidence type="ECO:0000256" key="3">
    <source>
        <dbReference type="ARBA" id="ARBA00022723"/>
    </source>
</evidence>
<keyword evidence="5" id="KW-0862">Zinc</keyword>
<dbReference type="NCBIfam" id="TIGR00608">
    <property type="entry name" value="radc"/>
    <property type="match status" value="1"/>
</dbReference>
<evidence type="ECO:0000256" key="4">
    <source>
        <dbReference type="ARBA" id="ARBA00022801"/>
    </source>
</evidence>
<protein>
    <submittedName>
        <fullName evidence="9">DNA repair protein RadC</fullName>
    </submittedName>
</protein>
<name>E0RWC6_BUTPB</name>
<dbReference type="HOGENOM" id="CLU_073529_0_2_9"/>
<dbReference type="PANTHER" id="PTHR30471:SF3">
    <property type="entry name" value="UPF0758 PROTEIN YEES-RELATED"/>
    <property type="match status" value="1"/>
</dbReference>
<dbReference type="Gene3D" id="3.40.140.10">
    <property type="entry name" value="Cytidine Deaminase, domain 2"/>
    <property type="match status" value="1"/>
</dbReference>
<keyword evidence="2" id="KW-0645">Protease</keyword>
<gene>
    <name evidence="9" type="primary">radC</name>
    <name evidence="9" type="ordered locus">bpr_I1487</name>
</gene>
<dbReference type="CDD" id="cd08071">
    <property type="entry name" value="MPN_DUF2466"/>
    <property type="match status" value="1"/>
</dbReference>
<dbReference type="Proteomes" id="UP000001299">
    <property type="component" value="Chromosome 1"/>
</dbReference>
<dbReference type="EMBL" id="CP001810">
    <property type="protein sequence ID" value="ADL34224.1"/>
    <property type="molecule type" value="Genomic_DNA"/>
</dbReference>
<reference evidence="9 10" key="1">
    <citation type="journal article" date="2010" name="PLoS ONE">
        <title>The glycobiome of the rumen bacterium Butyrivibrio proteoclasticus B316(T) highlights adaptation to a polysaccharide-rich environment.</title>
        <authorList>
            <person name="Kelly W.J."/>
            <person name="Leahy S.C."/>
            <person name="Altermann E."/>
            <person name="Yeoman C.J."/>
            <person name="Dunne J.C."/>
            <person name="Kong Z."/>
            <person name="Pacheco D.M."/>
            <person name="Li D."/>
            <person name="Noel S.J."/>
            <person name="Moon C.D."/>
            <person name="Cookson A.L."/>
            <person name="Attwood G.T."/>
        </authorList>
    </citation>
    <scope>NUCLEOTIDE SEQUENCE [LARGE SCALE GENOMIC DNA]</scope>
    <source>
        <strain evidence="10">ATCC 51982 / DSM 14932 / B316</strain>
    </source>
</reference>
<dbReference type="GO" id="GO:0046872">
    <property type="term" value="F:metal ion binding"/>
    <property type="evidence" value="ECO:0007669"/>
    <property type="project" value="UniProtKB-KW"/>
</dbReference>
<comment type="similarity">
    <text evidence="1 7">Belongs to the UPF0758 family.</text>
</comment>
<dbReference type="Pfam" id="PF04002">
    <property type="entry name" value="RadC"/>
    <property type="match status" value="1"/>
</dbReference>
<dbReference type="InterPro" id="IPR025657">
    <property type="entry name" value="RadC_JAB"/>
</dbReference>
<accession>E0RWC6</accession>